<reference evidence="1" key="1">
    <citation type="submission" date="2024-03" db="EMBL/GenBank/DDBJ databases">
        <title>Novel Streptomyces species of biotechnological and ecological value are a feature of Machair soil.</title>
        <authorList>
            <person name="Prole J.R."/>
            <person name="Goodfellow M."/>
            <person name="Allenby N."/>
            <person name="Ward A.C."/>
        </authorList>
    </citation>
    <scope>NUCLEOTIDE SEQUENCE</scope>
    <source>
        <strain evidence="1">MS2.AVA.5</strain>
    </source>
</reference>
<dbReference type="EMBL" id="JBBKAJ010000011">
    <property type="protein sequence ID" value="MEJ8632242.1"/>
    <property type="molecule type" value="Genomic_DNA"/>
</dbReference>
<sequence>MDHRTRTWYDEPTDLADWDSLIGPLAAQIEARFSQTCCQPEAANPPVLADEFTSWVRNG</sequence>
<name>A0ACC6PLC4_9ACTN</name>
<accession>A0ACC6PLC4</accession>
<evidence type="ECO:0000313" key="2">
    <source>
        <dbReference type="Proteomes" id="UP001377168"/>
    </source>
</evidence>
<proteinExistence type="predicted"/>
<protein>
    <submittedName>
        <fullName evidence="1">Uncharacterized protein</fullName>
    </submittedName>
</protein>
<organism evidence="1 2">
    <name type="scientific">Streptomyces achmelvichensis</name>
    <dbReference type="NCBI Taxonomy" id="3134111"/>
    <lineage>
        <taxon>Bacteria</taxon>
        <taxon>Bacillati</taxon>
        <taxon>Actinomycetota</taxon>
        <taxon>Actinomycetes</taxon>
        <taxon>Kitasatosporales</taxon>
        <taxon>Streptomycetaceae</taxon>
        <taxon>Streptomyces</taxon>
    </lineage>
</organism>
<evidence type="ECO:0000313" key="1">
    <source>
        <dbReference type="EMBL" id="MEJ8632242.1"/>
    </source>
</evidence>
<comment type="caution">
    <text evidence="1">The sequence shown here is derived from an EMBL/GenBank/DDBJ whole genome shotgun (WGS) entry which is preliminary data.</text>
</comment>
<dbReference type="Proteomes" id="UP001377168">
    <property type="component" value="Unassembled WGS sequence"/>
</dbReference>
<keyword evidence="2" id="KW-1185">Reference proteome</keyword>
<gene>
    <name evidence="1" type="ORF">WKI67_02020</name>
</gene>